<evidence type="ECO:0000256" key="1">
    <source>
        <dbReference type="PIRSR" id="PIRSR605019-1"/>
    </source>
</evidence>
<keyword evidence="1" id="KW-0862">Zinc</keyword>
<dbReference type="PANTHER" id="PTHR30037:SF4">
    <property type="entry name" value="DNA-3-METHYLADENINE GLYCOSYLASE I"/>
    <property type="match status" value="1"/>
</dbReference>
<protein>
    <submittedName>
        <fullName evidence="2 3">DNA-3-methyladenine glycosylase</fullName>
    </submittedName>
</protein>
<organism evidence="3 4">
    <name type="scientific">Novosphingobium resinovorum</name>
    <dbReference type="NCBI Taxonomy" id="158500"/>
    <lineage>
        <taxon>Bacteria</taxon>
        <taxon>Pseudomonadati</taxon>
        <taxon>Pseudomonadota</taxon>
        <taxon>Alphaproteobacteria</taxon>
        <taxon>Sphingomonadales</taxon>
        <taxon>Sphingomonadaceae</taxon>
        <taxon>Novosphingobium</taxon>
    </lineage>
</organism>
<evidence type="ECO:0000313" key="2">
    <source>
        <dbReference type="EMBL" id="AOR78924.1"/>
    </source>
</evidence>
<dbReference type="Gene3D" id="1.10.340.30">
    <property type="entry name" value="Hypothetical protein, domain 2"/>
    <property type="match status" value="1"/>
</dbReference>
<feature type="binding site" evidence="1">
    <location>
        <position position="177"/>
    </location>
    <ligand>
        <name>Zn(2+)</name>
        <dbReference type="ChEBI" id="CHEBI:29105"/>
    </ligand>
</feature>
<keyword evidence="2" id="KW-0614">Plasmid</keyword>
<gene>
    <name evidence="2" type="ORF">BES08_18645</name>
    <name evidence="3" type="ORF">BV97_01818</name>
</gene>
<dbReference type="SUPFAM" id="SSF48150">
    <property type="entry name" value="DNA-glycosylase"/>
    <property type="match status" value="1"/>
</dbReference>
<dbReference type="EMBL" id="CP017076">
    <property type="protein sequence ID" value="AOR78924.1"/>
    <property type="molecule type" value="Genomic_DNA"/>
</dbReference>
<dbReference type="PATRIC" id="fig|158500.4.peg.1862"/>
<proteinExistence type="predicted"/>
<evidence type="ECO:0000313" key="4">
    <source>
        <dbReference type="Proteomes" id="UP000024329"/>
    </source>
</evidence>
<dbReference type="eggNOG" id="COG2818">
    <property type="taxonomic scope" value="Bacteria"/>
</dbReference>
<dbReference type="Pfam" id="PF03352">
    <property type="entry name" value="Adenine_glyco"/>
    <property type="match status" value="1"/>
</dbReference>
<dbReference type="Proteomes" id="UP000094626">
    <property type="component" value="Plasmid pSA1"/>
</dbReference>
<keyword evidence="5" id="KW-1185">Reference proteome</keyword>
<reference evidence="5" key="3">
    <citation type="journal article" date="2017" name="J. Biotechnol.">
        <title>Complete genome sequence of Novosphingobium resinovorum SA1, a versatile xenobiotic-degrading bacterium capable of utilizing sulfanilic acid.</title>
        <authorList>
            <person name="Hegedus B."/>
            <person name="Kos P.B."/>
            <person name="Balint B."/>
            <person name="Maroti G."/>
            <person name="Gan H.M."/>
            <person name="Perei K."/>
            <person name="Rakhely G."/>
        </authorList>
    </citation>
    <scope>NUCLEOTIDE SEQUENCE [LARGE SCALE GENOMIC DNA]</scope>
    <source>
        <strain evidence="5">SA1</strain>
    </source>
</reference>
<dbReference type="GO" id="GO:0046872">
    <property type="term" value="F:metal ion binding"/>
    <property type="evidence" value="ECO:0007669"/>
    <property type="project" value="UniProtKB-KW"/>
</dbReference>
<feature type="binding site" evidence="1">
    <location>
        <position position="20"/>
    </location>
    <ligand>
        <name>Zn(2+)</name>
        <dbReference type="ChEBI" id="CHEBI:29105"/>
    </ligand>
</feature>
<reference evidence="2" key="2">
    <citation type="submission" date="2016-08" db="EMBL/GenBank/DDBJ databases">
        <authorList>
            <person name="Seilhamer J.J."/>
        </authorList>
    </citation>
    <scope>NUCLEOTIDE SEQUENCE [LARGE SCALE GENOMIC DNA]</scope>
    <source>
        <strain evidence="2">SA1</strain>
        <plasmid evidence="2">pSA1</plasmid>
    </source>
</reference>
<feature type="binding site" evidence="1">
    <location>
        <position position="7"/>
    </location>
    <ligand>
        <name>Zn(2+)</name>
        <dbReference type="ChEBI" id="CHEBI:29105"/>
    </ligand>
</feature>
<dbReference type="InterPro" id="IPR052891">
    <property type="entry name" value="DNA-3mA_glycosylase"/>
</dbReference>
<dbReference type="RefSeq" id="WP_036525206.1">
    <property type="nucleotide sequence ID" value="NZ_CP017076.1"/>
</dbReference>
<evidence type="ECO:0000313" key="5">
    <source>
        <dbReference type="Proteomes" id="UP000094626"/>
    </source>
</evidence>
<dbReference type="PANTHER" id="PTHR30037">
    <property type="entry name" value="DNA-3-METHYLADENINE GLYCOSYLASE 1"/>
    <property type="match status" value="1"/>
</dbReference>
<accession>A0A031K133</accession>
<dbReference type="InterPro" id="IPR011257">
    <property type="entry name" value="DNA_glycosylase"/>
</dbReference>
<evidence type="ECO:0000313" key="3">
    <source>
        <dbReference type="EMBL" id="EZP82894.1"/>
    </source>
</evidence>
<dbReference type="GO" id="GO:0008725">
    <property type="term" value="F:DNA-3-methyladenine glycosylase activity"/>
    <property type="evidence" value="ECO:0007669"/>
    <property type="project" value="InterPro"/>
</dbReference>
<geneLocation type="plasmid" evidence="2 5">
    <name>pSA1</name>
</geneLocation>
<feature type="binding site" evidence="1">
    <location>
        <position position="173"/>
    </location>
    <ligand>
        <name>Zn(2+)</name>
        <dbReference type="ChEBI" id="CHEBI:29105"/>
    </ligand>
</feature>
<keyword evidence="1" id="KW-0479">Metal-binding</keyword>
<dbReference type="GO" id="GO:0006284">
    <property type="term" value="P:base-excision repair"/>
    <property type="evidence" value="ECO:0007669"/>
    <property type="project" value="InterPro"/>
</dbReference>
<name>A0A031K133_9SPHN</name>
<sequence>MDDKQRCGWAGSNPLMQQYHDTEWGVPERDSRMLWETLMLEGFQAGLSWEIILRKREAFRAAFAGFDPQKVALFNGQDIERLMGDPGIVRARAKIEATIRGAQIYNEMQDRGEDFAAYCWSFTSGTPIEGKVTDAQTALSAILSKDLKARGFKFVGPTIVYAWMQAVGITNDHVPACFRKAQISGQTRP</sequence>
<dbReference type="KEGG" id="nre:BES08_18645"/>
<dbReference type="Proteomes" id="UP000024329">
    <property type="component" value="Unassembled WGS sequence"/>
</dbReference>
<dbReference type="EMBL" id="JFYZ01000005">
    <property type="protein sequence ID" value="EZP82894.1"/>
    <property type="molecule type" value="Genomic_DNA"/>
</dbReference>
<dbReference type="OrthoDB" id="9807664at2"/>
<reference evidence="3 4" key="1">
    <citation type="submission" date="2014-03" db="EMBL/GenBank/DDBJ databases">
        <title>Whole genome sequence of Novosphingobium resinovorum KF1.</title>
        <authorList>
            <person name="Gan H.M."/>
            <person name="Gan H.Y."/>
            <person name="Chew T.H."/>
            <person name="Savka M.A."/>
        </authorList>
    </citation>
    <scope>NUCLEOTIDE SEQUENCE [LARGE SCALE GENOMIC DNA]</scope>
    <source>
        <strain evidence="3 4">KF1</strain>
    </source>
</reference>
<dbReference type="InterPro" id="IPR005019">
    <property type="entry name" value="Adenine_glyco"/>
</dbReference>
<dbReference type="AlphaFoldDB" id="A0A031K133"/>